<proteinExistence type="predicted"/>
<comment type="subcellular location">
    <subcellularLocation>
        <location evidence="1">Membrane</location>
        <topology evidence="1">Multi-pass membrane protein</topology>
    </subcellularLocation>
</comment>
<keyword evidence="3 5" id="KW-1133">Transmembrane helix</keyword>
<dbReference type="KEGG" id="cyt:cce_1531"/>
<keyword evidence="2 5" id="KW-0812">Transmembrane</keyword>
<dbReference type="CDD" id="cd16914">
    <property type="entry name" value="EcfT"/>
    <property type="match status" value="1"/>
</dbReference>
<dbReference type="PANTHER" id="PTHR33514">
    <property type="entry name" value="PROTEIN ABCI12, CHLOROPLASTIC"/>
    <property type="match status" value="1"/>
</dbReference>
<keyword evidence="7" id="KW-1185">Reference proteome</keyword>
<feature type="transmembrane region" description="Helical" evidence="5">
    <location>
        <begin position="120"/>
        <end position="146"/>
    </location>
</feature>
<organism evidence="6 7">
    <name type="scientific">Crocosphaera subtropica (strain ATCC 51142 / BH68)</name>
    <name type="common">Cyanothece sp. (strain ATCC 51142)</name>
    <dbReference type="NCBI Taxonomy" id="43989"/>
    <lineage>
        <taxon>Bacteria</taxon>
        <taxon>Bacillati</taxon>
        <taxon>Cyanobacteriota</taxon>
        <taxon>Cyanophyceae</taxon>
        <taxon>Oscillatoriophycideae</taxon>
        <taxon>Chroococcales</taxon>
        <taxon>Aphanothecaceae</taxon>
        <taxon>Crocosphaera</taxon>
        <taxon>Crocosphaera subtropica</taxon>
    </lineage>
</organism>
<feature type="transmembrane region" description="Helical" evidence="5">
    <location>
        <begin position="64"/>
        <end position="83"/>
    </location>
</feature>
<dbReference type="eggNOG" id="COG0619">
    <property type="taxonomic scope" value="Bacteria"/>
</dbReference>
<keyword evidence="4 5" id="KW-0472">Membrane</keyword>
<evidence type="ECO:0000256" key="2">
    <source>
        <dbReference type="ARBA" id="ARBA00022692"/>
    </source>
</evidence>
<dbReference type="Pfam" id="PF02361">
    <property type="entry name" value="CbiQ"/>
    <property type="match status" value="1"/>
</dbReference>
<reference evidence="6 7" key="1">
    <citation type="journal article" date="2008" name="Proc. Natl. Acad. Sci. U.S.A.">
        <title>The genome of Cyanothece 51142, a unicellular diazotrophic cyanobacterium important in the marine nitrogen cycle.</title>
        <authorList>
            <person name="Welsh E.A."/>
            <person name="Liberton M."/>
            <person name="Stoeckel J."/>
            <person name="Loh T."/>
            <person name="Elvitigala T."/>
            <person name="Wang C."/>
            <person name="Wollam A."/>
            <person name="Fulton R.S."/>
            <person name="Clifton S.W."/>
            <person name="Jacobs J.M."/>
            <person name="Aurora R."/>
            <person name="Ghosh B.K."/>
            <person name="Sherman L.A."/>
            <person name="Smith R.D."/>
            <person name="Wilson R.K."/>
            <person name="Pakrasi H.B."/>
        </authorList>
    </citation>
    <scope>NUCLEOTIDE SEQUENCE [LARGE SCALE GENOMIC DNA]</scope>
    <source>
        <strain evidence="7">ATCC 51142 / BH68</strain>
    </source>
</reference>
<accession>B1WXD7</accession>
<evidence type="ECO:0000313" key="7">
    <source>
        <dbReference type="Proteomes" id="UP000001203"/>
    </source>
</evidence>
<evidence type="ECO:0000313" key="6">
    <source>
        <dbReference type="EMBL" id="ACB50881.1"/>
    </source>
</evidence>
<sequence length="283" mass="32127">MMKFETVEKDSIFTRLDFRTKLLMMAVITIIAFVWESPVTGGILTLIVGISCLFAGVKLEYLNTVFKVMIPFYILIIIVMGFFNVSQVQTLLNTETLTPIFSVPENWFWIGGLTMNQEGIVYGLNIVFKTLTMVLIIPLGIFTTDINDMVVGMVKAKIPYKVVFIFSSTLRFFPLLLEEIQGILEAQRLRGLALEKMSIFKKISVYATIAVPLILNAMAKSQKLEVVLQSKAFSGSSKRTYLHESILTQTDYIFIIGFVLLFIIATILYFQWGVGQFPWLIYS</sequence>
<dbReference type="Proteomes" id="UP000001203">
    <property type="component" value="Chromosome circular"/>
</dbReference>
<protein>
    <submittedName>
        <fullName evidence="6">Cobalt ABC transporter permease protein</fullName>
    </submittedName>
</protein>
<dbReference type="RefSeq" id="WP_009544336.1">
    <property type="nucleotide sequence ID" value="NC_010546.1"/>
</dbReference>
<dbReference type="InterPro" id="IPR003339">
    <property type="entry name" value="ABC/ECF_trnsptr_transmembrane"/>
</dbReference>
<dbReference type="HOGENOM" id="CLU_056469_2_0_3"/>
<evidence type="ECO:0000256" key="5">
    <source>
        <dbReference type="SAM" id="Phobius"/>
    </source>
</evidence>
<evidence type="ECO:0000256" key="4">
    <source>
        <dbReference type="ARBA" id="ARBA00023136"/>
    </source>
</evidence>
<name>B1WXD7_CROS5</name>
<dbReference type="AlphaFoldDB" id="B1WXD7"/>
<gene>
    <name evidence="6" type="primary">cbiQ3</name>
    <name evidence="6" type="ordered locus">cce_1531</name>
</gene>
<dbReference type="STRING" id="43989.cce_1531"/>
<dbReference type="OrthoDB" id="6400at2"/>
<feature type="transmembrane region" description="Helical" evidence="5">
    <location>
        <begin position="252"/>
        <end position="272"/>
    </location>
</feature>
<evidence type="ECO:0000256" key="1">
    <source>
        <dbReference type="ARBA" id="ARBA00004141"/>
    </source>
</evidence>
<dbReference type="PANTHER" id="PTHR33514:SF13">
    <property type="entry name" value="PROTEIN ABCI12, CHLOROPLASTIC"/>
    <property type="match status" value="1"/>
</dbReference>
<dbReference type="EMBL" id="CP000806">
    <property type="protein sequence ID" value="ACB50881.1"/>
    <property type="molecule type" value="Genomic_DNA"/>
</dbReference>
<dbReference type="GO" id="GO:0005886">
    <property type="term" value="C:plasma membrane"/>
    <property type="evidence" value="ECO:0007669"/>
    <property type="project" value="UniProtKB-ARBA"/>
</dbReference>
<evidence type="ECO:0000256" key="3">
    <source>
        <dbReference type="ARBA" id="ARBA00022989"/>
    </source>
</evidence>